<dbReference type="Proteomes" id="UP000053555">
    <property type="component" value="Unassembled WGS sequence"/>
</dbReference>
<dbReference type="PANTHER" id="PTHR37610">
    <property type="entry name" value="CCHC-TYPE DOMAIN-CONTAINING PROTEIN"/>
    <property type="match status" value="1"/>
</dbReference>
<dbReference type="PANTHER" id="PTHR37610:SF55">
    <property type="entry name" value="RETROTRANSPOSON COPIA-LIKE N-TERMINAL DOMAIN-CONTAINING PROTEIN"/>
    <property type="match status" value="1"/>
</dbReference>
<dbReference type="AlphaFoldDB" id="A0A0B2SH07"/>
<name>A0A0B2SH07_GLYSO</name>
<evidence type="ECO:0000313" key="2">
    <source>
        <dbReference type="EMBL" id="KHN43622.1"/>
    </source>
</evidence>
<protein>
    <recommendedName>
        <fullName evidence="1">CCHC-type domain-containing protein</fullName>
    </recommendedName>
</protein>
<feature type="domain" description="CCHC-type" evidence="1">
    <location>
        <begin position="275"/>
        <end position="291"/>
    </location>
</feature>
<dbReference type="InterPro" id="IPR029472">
    <property type="entry name" value="Copia-like_N"/>
</dbReference>
<dbReference type="EMBL" id="KN643888">
    <property type="protein sequence ID" value="KHN43622.1"/>
    <property type="molecule type" value="Genomic_DNA"/>
</dbReference>
<feature type="non-terminal residue" evidence="2">
    <location>
        <position position="397"/>
    </location>
</feature>
<sequence length="397" mass="44570">LYLHPSENPVVALVSPVLDSSNYHSWSRSMVTTLSAKNKVEFINGNAPEPLKTDRTYGVWSRCNNMVVSWIMHSVSVAIRQSILWMNKAEEIWNDLKSRYTQGDLLRISDLQQEASSMKQGTLSVTEYFTKLRIIWDEIENFRPDPRCSCTIKCTCSVLTIIAQRKLEDRAMQFLRGLNEQYNNVRSHVLLMEPMPTIPKIFSYVAQQERQLSGNNFPPNFSLESKENASINVVKITCEFCGRIGHTESVCYKKYGVPSSYEGRSKSYNTRNGKACTHCGKIGHTIDVCFKKHRFPPGYKFGNSKVVANNIVAVEGKATSDQMQRHESHDLVRFSPEQDQALFALIQRPSSGSSAPTQSQVASISSCSTNTSPGTLLSFETADSISWILDSGATDHV</sequence>
<dbReference type="InterPro" id="IPR005162">
    <property type="entry name" value="Retrotrans_gag_dom"/>
</dbReference>
<accession>A0A0B2SH07</accession>
<dbReference type="Pfam" id="PF03732">
    <property type="entry name" value="Retrotrans_gag"/>
    <property type="match status" value="1"/>
</dbReference>
<organism evidence="2">
    <name type="scientific">Glycine soja</name>
    <name type="common">Wild soybean</name>
    <dbReference type="NCBI Taxonomy" id="3848"/>
    <lineage>
        <taxon>Eukaryota</taxon>
        <taxon>Viridiplantae</taxon>
        <taxon>Streptophyta</taxon>
        <taxon>Embryophyta</taxon>
        <taxon>Tracheophyta</taxon>
        <taxon>Spermatophyta</taxon>
        <taxon>Magnoliopsida</taxon>
        <taxon>eudicotyledons</taxon>
        <taxon>Gunneridae</taxon>
        <taxon>Pentapetalae</taxon>
        <taxon>rosids</taxon>
        <taxon>fabids</taxon>
        <taxon>Fabales</taxon>
        <taxon>Fabaceae</taxon>
        <taxon>Papilionoideae</taxon>
        <taxon>50 kb inversion clade</taxon>
        <taxon>NPAAA clade</taxon>
        <taxon>indigoferoid/millettioid clade</taxon>
        <taxon>Phaseoleae</taxon>
        <taxon>Glycine</taxon>
        <taxon>Glycine subgen. Soja</taxon>
    </lineage>
</organism>
<dbReference type="GO" id="GO:0003676">
    <property type="term" value="F:nucleic acid binding"/>
    <property type="evidence" value="ECO:0007669"/>
    <property type="project" value="InterPro"/>
</dbReference>
<dbReference type="Pfam" id="PF14244">
    <property type="entry name" value="Retrotran_gag_3"/>
    <property type="match status" value="1"/>
</dbReference>
<feature type="domain" description="CCHC-type" evidence="1">
    <location>
        <begin position="237"/>
        <end position="253"/>
    </location>
</feature>
<reference evidence="2" key="1">
    <citation type="submission" date="2014-07" db="EMBL/GenBank/DDBJ databases">
        <title>Identification of a novel salt tolerance gene in wild soybean by whole-genome sequencing.</title>
        <authorList>
            <person name="Lam H.-M."/>
            <person name="Qi X."/>
            <person name="Li M.-W."/>
            <person name="Liu X."/>
            <person name="Xie M."/>
            <person name="Ni M."/>
            <person name="Xu X."/>
        </authorList>
    </citation>
    <scope>NUCLEOTIDE SEQUENCE [LARGE SCALE GENOMIC DNA]</scope>
    <source>
        <tissue evidence="2">Root</tissue>
    </source>
</reference>
<proteinExistence type="predicted"/>
<evidence type="ECO:0000259" key="1">
    <source>
        <dbReference type="SMART" id="SM00343"/>
    </source>
</evidence>
<feature type="non-terminal residue" evidence="2">
    <location>
        <position position="1"/>
    </location>
</feature>
<dbReference type="SMART" id="SM00343">
    <property type="entry name" value="ZnF_C2HC"/>
    <property type="match status" value="2"/>
</dbReference>
<dbReference type="Gene3D" id="4.10.60.10">
    <property type="entry name" value="Zinc finger, CCHC-type"/>
    <property type="match status" value="1"/>
</dbReference>
<dbReference type="GO" id="GO:0008270">
    <property type="term" value="F:zinc ion binding"/>
    <property type="evidence" value="ECO:0007669"/>
    <property type="project" value="InterPro"/>
</dbReference>
<gene>
    <name evidence="2" type="ORF">glysoja_045377</name>
</gene>
<dbReference type="InterPro" id="IPR001878">
    <property type="entry name" value="Znf_CCHC"/>
</dbReference>